<accession>A0A9D1E9E3</accession>
<proteinExistence type="predicted"/>
<keyword evidence="1" id="KW-1133">Transmembrane helix</keyword>
<gene>
    <name evidence="2" type="ORF">IAA55_04685</name>
</gene>
<name>A0A9D1E9E3_9FIRM</name>
<sequence>MRERTTKTAPPTAIWMLKILLAMYLVSGLLLVILTVLVSRLEQEELVANVGVIVVYVVSCALGGFLAGRMRGERKFLWGMLLGAVYFVILLAVSLVISGGELPDWMHLVTTMAICAGSGMAGGMLG</sequence>
<comment type="caution">
    <text evidence="2">The sequence shown here is derived from an EMBL/GenBank/DDBJ whole genome shotgun (WGS) entry which is preliminary data.</text>
</comment>
<dbReference type="EMBL" id="DVHM01000078">
    <property type="protein sequence ID" value="HIR70558.1"/>
    <property type="molecule type" value="Genomic_DNA"/>
</dbReference>
<feature type="transmembrane region" description="Helical" evidence="1">
    <location>
        <begin position="46"/>
        <end position="67"/>
    </location>
</feature>
<keyword evidence="1" id="KW-0812">Transmembrane</keyword>
<keyword evidence="1" id="KW-0472">Membrane</keyword>
<dbReference type="SUPFAM" id="SSF103473">
    <property type="entry name" value="MFS general substrate transporter"/>
    <property type="match status" value="1"/>
</dbReference>
<evidence type="ECO:0000313" key="2">
    <source>
        <dbReference type="EMBL" id="HIR70558.1"/>
    </source>
</evidence>
<dbReference type="InterPro" id="IPR036259">
    <property type="entry name" value="MFS_trans_sf"/>
</dbReference>
<evidence type="ECO:0000313" key="3">
    <source>
        <dbReference type="Proteomes" id="UP000823912"/>
    </source>
</evidence>
<evidence type="ECO:0000256" key="1">
    <source>
        <dbReference type="SAM" id="Phobius"/>
    </source>
</evidence>
<dbReference type="Pfam" id="PF12670">
    <property type="entry name" value="DUF3792"/>
    <property type="match status" value="1"/>
</dbReference>
<dbReference type="Proteomes" id="UP000823912">
    <property type="component" value="Unassembled WGS sequence"/>
</dbReference>
<organism evidence="2 3">
    <name type="scientific">Candidatus Pullilachnospira gallistercoris</name>
    <dbReference type="NCBI Taxonomy" id="2840911"/>
    <lineage>
        <taxon>Bacteria</taxon>
        <taxon>Bacillati</taxon>
        <taxon>Bacillota</taxon>
        <taxon>Clostridia</taxon>
        <taxon>Lachnospirales</taxon>
        <taxon>Lachnospiraceae</taxon>
        <taxon>Lachnospiraceae incertae sedis</taxon>
        <taxon>Candidatus Pullilachnospira</taxon>
    </lineage>
</organism>
<protein>
    <submittedName>
        <fullName evidence="2">TIGR04086 family membrane protein</fullName>
    </submittedName>
</protein>
<feature type="transmembrane region" description="Helical" evidence="1">
    <location>
        <begin position="105"/>
        <end position="125"/>
    </location>
</feature>
<reference evidence="2" key="2">
    <citation type="journal article" date="2021" name="PeerJ">
        <title>Extensive microbial diversity within the chicken gut microbiome revealed by metagenomics and culture.</title>
        <authorList>
            <person name="Gilroy R."/>
            <person name="Ravi A."/>
            <person name="Getino M."/>
            <person name="Pursley I."/>
            <person name="Horton D.L."/>
            <person name="Alikhan N.F."/>
            <person name="Baker D."/>
            <person name="Gharbi K."/>
            <person name="Hall N."/>
            <person name="Watson M."/>
            <person name="Adriaenssens E.M."/>
            <person name="Foster-Nyarko E."/>
            <person name="Jarju S."/>
            <person name="Secka A."/>
            <person name="Antonio M."/>
            <person name="Oren A."/>
            <person name="Chaudhuri R.R."/>
            <person name="La Ragione R."/>
            <person name="Hildebrand F."/>
            <person name="Pallen M.J."/>
        </authorList>
    </citation>
    <scope>NUCLEOTIDE SEQUENCE</scope>
    <source>
        <strain evidence="2">ChiSjej5B23-6657</strain>
    </source>
</reference>
<dbReference type="NCBIfam" id="TIGR04086">
    <property type="entry name" value="TIGR04086_membr"/>
    <property type="match status" value="1"/>
</dbReference>
<reference evidence="2" key="1">
    <citation type="submission" date="2020-10" db="EMBL/GenBank/DDBJ databases">
        <authorList>
            <person name="Gilroy R."/>
        </authorList>
    </citation>
    <scope>NUCLEOTIDE SEQUENCE</scope>
    <source>
        <strain evidence="2">ChiSjej5B23-6657</strain>
    </source>
</reference>
<feature type="transmembrane region" description="Helical" evidence="1">
    <location>
        <begin position="12"/>
        <end position="34"/>
    </location>
</feature>
<dbReference type="InterPro" id="IPR023804">
    <property type="entry name" value="DUF3792_TM"/>
</dbReference>
<feature type="transmembrane region" description="Helical" evidence="1">
    <location>
        <begin position="76"/>
        <end position="99"/>
    </location>
</feature>
<dbReference type="AlphaFoldDB" id="A0A9D1E9E3"/>